<evidence type="ECO:0000313" key="2">
    <source>
        <dbReference type="EMBL" id="WPK26297.1"/>
    </source>
</evidence>
<proteinExistence type="predicted"/>
<dbReference type="Gene3D" id="3.80.10.10">
    <property type="entry name" value="Ribonuclease Inhibitor"/>
    <property type="match status" value="1"/>
</dbReference>
<evidence type="ECO:0000313" key="3">
    <source>
        <dbReference type="Proteomes" id="UP001338582"/>
    </source>
</evidence>
<organism evidence="2 3">
    <name type="scientific">Australozyma saopauloensis</name>
    <dbReference type="NCBI Taxonomy" id="291208"/>
    <lineage>
        <taxon>Eukaryota</taxon>
        <taxon>Fungi</taxon>
        <taxon>Dikarya</taxon>
        <taxon>Ascomycota</taxon>
        <taxon>Saccharomycotina</taxon>
        <taxon>Pichiomycetes</taxon>
        <taxon>Metschnikowiaceae</taxon>
        <taxon>Australozyma</taxon>
    </lineage>
</organism>
<dbReference type="AlphaFoldDB" id="A0AAX4HCH7"/>
<dbReference type="SUPFAM" id="SSF52047">
    <property type="entry name" value="RNI-like"/>
    <property type="match status" value="1"/>
</dbReference>
<dbReference type="GeneID" id="88174709"/>
<dbReference type="SUPFAM" id="SSF81383">
    <property type="entry name" value="F-box domain"/>
    <property type="match status" value="1"/>
</dbReference>
<accession>A0AAX4HCH7</accession>
<dbReference type="KEGG" id="asau:88174709"/>
<feature type="domain" description="F-box" evidence="1">
    <location>
        <begin position="195"/>
        <end position="242"/>
    </location>
</feature>
<gene>
    <name evidence="2" type="ORF">PUMCH_003646</name>
</gene>
<dbReference type="InterPro" id="IPR032675">
    <property type="entry name" value="LRR_dom_sf"/>
</dbReference>
<evidence type="ECO:0000259" key="1">
    <source>
        <dbReference type="PROSITE" id="PS50181"/>
    </source>
</evidence>
<reference evidence="2 3" key="1">
    <citation type="submission" date="2023-10" db="EMBL/GenBank/DDBJ databases">
        <title>Draft Genome Sequence of Candida saopaulonensis from a very Premature Infant with Sepsis.</title>
        <authorList>
            <person name="Ning Y."/>
            <person name="Dai R."/>
            <person name="Xiao M."/>
            <person name="Xu Y."/>
            <person name="Yan Q."/>
            <person name="Zhang L."/>
        </authorList>
    </citation>
    <scope>NUCLEOTIDE SEQUENCE [LARGE SCALE GENOMIC DNA]</scope>
    <source>
        <strain evidence="2 3">19XY460</strain>
    </source>
</reference>
<protein>
    <recommendedName>
        <fullName evidence="1">F-box domain-containing protein</fullName>
    </recommendedName>
</protein>
<dbReference type="Gene3D" id="1.20.1280.50">
    <property type="match status" value="1"/>
</dbReference>
<dbReference type="Proteomes" id="UP001338582">
    <property type="component" value="Chromosome 4"/>
</dbReference>
<dbReference type="EMBL" id="CP138897">
    <property type="protein sequence ID" value="WPK26297.1"/>
    <property type="molecule type" value="Genomic_DNA"/>
</dbReference>
<name>A0AAX4HCH7_9ASCO</name>
<sequence length="701" mass="80548">MNIHDQLIAEKTQLAALKARALAFERAAQKLSKILNYDDKFAEANAILVRLYNRLSERLRIGRYVHPSILVFVNEMTNGIQNLNDTSRLYRKCIKYIEFGPKSSAEHIRLGDTLLRQPLESANIEDYAHGKFTVDGALRHLDLNLEPEMVTTIDQQFQELRVSLQKIQNLEKIKDSEPASCSTLTSSQYSMPSCADPFQWLPPDLIANVAKLLSLEDVINCNMVCSLWRRNLLDMPSVFQKPLILCEDATAAVYYKRIKLVRSLVSSLPTHKISKLHIASTTSKEQLQHILESVISERKLIFQALEVSNEYMTLDLLFHALKKKRFRCPGLLSITELKLDIKNTMYNSEVLLELLPNLQRLELVCEKHALRENGYVEFQNTTGFQNLLHAAEQRKKVKNLQRLSLICNEMYRVYSMGEMGPQTFDSKPQLLHAAYPNLTEFQMANHSFRDGIEVDQFKRFLSTSDNLKILYLENNDDFTFEMLFNLIKLAKPRFQLESLTYRPRMCLVDKYELLEPAEYQCLANLTHLDLFGAFIDQQNLTKLLRIVNGDHTLKTLNVGETSFSLFDKPFSMSYIPEKTDLALEQLLISVDSLILGGTYRMNEFCLLYLANSLACVRGPDWALKYLDISFCGEICDNALRNLLGTSNYYAKPRVETLVVSGPKISVKTLEKFKSKGLIGKYEMSSEKWRQFGVNSLYLGWH</sequence>
<dbReference type="PROSITE" id="PS50181">
    <property type="entry name" value="FBOX"/>
    <property type="match status" value="1"/>
</dbReference>
<dbReference type="InterPro" id="IPR036047">
    <property type="entry name" value="F-box-like_dom_sf"/>
</dbReference>
<keyword evidence="3" id="KW-1185">Reference proteome</keyword>
<dbReference type="InterPro" id="IPR001810">
    <property type="entry name" value="F-box_dom"/>
</dbReference>
<dbReference type="RefSeq" id="XP_062878678.1">
    <property type="nucleotide sequence ID" value="XM_063022608.1"/>
</dbReference>